<gene>
    <name evidence="2" type="ORF">Tci_896215</name>
</gene>
<feature type="non-terminal residue" evidence="2">
    <location>
        <position position="1"/>
    </location>
</feature>
<proteinExistence type="predicted"/>
<evidence type="ECO:0000313" key="2">
    <source>
        <dbReference type="EMBL" id="GFD24246.1"/>
    </source>
</evidence>
<name>A0A699USB2_TANCI</name>
<feature type="region of interest" description="Disordered" evidence="1">
    <location>
        <begin position="45"/>
        <end position="78"/>
    </location>
</feature>
<dbReference type="AlphaFoldDB" id="A0A699USB2"/>
<reference evidence="2" key="1">
    <citation type="journal article" date="2019" name="Sci. Rep.">
        <title>Draft genome of Tanacetum cinerariifolium, the natural source of mosquito coil.</title>
        <authorList>
            <person name="Yamashiro T."/>
            <person name="Shiraishi A."/>
            <person name="Satake H."/>
            <person name="Nakayama K."/>
        </authorList>
    </citation>
    <scope>NUCLEOTIDE SEQUENCE</scope>
</reference>
<comment type="caution">
    <text evidence="2">The sequence shown here is derived from an EMBL/GenBank/DDBJ whole genome shotgun (WGS) entry which is preliminary data.</text>
</comment>
<evidence type="ECO:0000256" key="1">
    <source>
        <dbReference type="SAM" id="MobiDB-lite"/>
    </source>
</evidence>
<protein>
    <submittedName>
        <fullName evidence="2">Uncharacterized protein</fullName>
    </submittedName>
</protein>
<dbReference type="EMBL" id="BKCJ011350918">
    <property type="protein sequence ID" value="GFD24246.1"/>
    <property type="molecule type" value="Genomic_DNA"/>
</dbReference>
<sequence length="78" mass="7726">VFVVADVVVGAVVALGGDRDGHAGVLGAVQAVGLAEAVGGGVDRRRVRRDDDSLGRGGEEGGGESESGDEVGAHLEFL</sequence>
<organism evidence="2">
    <name type="scientific">Tanacetum cinerariifolium</name>
    <name type="common">Dalmatian daisy</name>
    <name type="synonym">Chrysanthemum cinerariifolium</name>
    <dbReference type="NCBI Taxonomy" id="118510"/>
    <lineage>
        <taxon>Eukaryota</taxon>
        <taxon>Viridiplantae</taxon>
        <taxon>Streptophyta</taxon>
        <taxon>Embryophyta</taxon>
        <taxon>Tracheophyta</taxon>
        <taxon>Spermatophyta</taxon>
        <taxon>Magnoliopsida</taxon>
        <taxon>eudicotyledons</taxon>
        <taxon>Gunneridae</taxon>
        <taxon>Pentapetalae</taxon>
        <taxon>asterids</taxon>
        <taxon>campanulids</taxon>
        <taxon>Asterales</taxon>
        <taxon>Asteraceae</taxon>
        <taxon>Asteroideae</taxon>
        <taxon>Anthemideae</taxon>
        <taxon>Anthemidinae</taxon>
        <taxon>Tanacetum</taxon>
    </lineage>
</organism>
<feature type="compositionally biased region" description="Basic and acidic residues" evidence="1">
    <location>
        <begin position="45"/>
        <end position="59"/>
    </location>
</feature>
<accession>A0A699USB2</accession>